<evidence type="ECO:0000256" key="1">
    <source>
        <dbReference type="ARBA" id="ARBA00008987"/>
    </source>
</evidence>
<dbReference type="CDD" id="cd02956">
    <property type="entry name" value="ybbN"/>
    <property type="match status" value="1"/>
</dbReference>
<sequence length="314" mass="33450">MTNPIPPQSASLRGAVDLSGLVNRPAPQAGGDEAVQTVPSFVVAADETSFQGVLELSRTVPVVVGLWSARSQASADFLGVLERLVRERDGRMLLATVETDQNPQLVQAFQVQSVPTAVAVVGGQPVQLFSGAQPEDVIGQVFDQLLQLAAQNGVSGRVRVDGEAEPAAEAAEPVEEPLPPRHQAAYDAIERGDYATAIEEYRRALAENPADHLATAGLAQVGLLHRLAGKSAEAIRSAAASAPGDLDAQLDVADLDLSGGHVEDAFDRLLERFASLPQADKDRVRARLLDYFEVVGSEDPRVVTARRRLTNLLY</sequence>
<dbReference type="Pfam" id="PF14561">
    <property type="entry name" value="TPR_20"/>
    <property type="match status" value="1"/>
</dbReference>
<evidence type="ECO:0000256" key="2">
    <source>
        <dbReference type="ARBA" id="ARBA00023284"/>
    </source>
</evidence>
<protein>
    <submittedName>
        <fullName evidence="4">Tetratricopeptide repeat protein</fullName>
    </submittedName>
</protein>
<dbReference type="KEGG" id="aarc:G127AT_14770"/>
<proteinExistence type="inferred from homology"/>
<name>A0A975IND4_9MICO</name>
<keyword evidence="2" id="KW-0676">Redox-active center</keyword>
<organism evidence="4 5">
    <name type="scientific">Agromyces archimandritae</name>
    <dbReference type="NCBI Taxonomy" id="2781962"/>
    <lineage>
        <taxon>Bacteria</taxon>
        <taxon>Bacillati</taxon>
        <taxon>Actinomycetota</taxon>
        <taxon>Actinomycetes</taxon>
        <taxon>Micrococcales</taxon>
        <taxon>Microbacteriaceae</taxon>
        <taxon>Agromyces</taxon>
    </lineage>
</organism>
<evidence type="ECO:0000259" key="3">
    <source>
        <dbReference type="Pfam" id="PF00085"/>
    </source>
</evidence>
<evidence type="ECO:0000313" key="5">
    <source>
        <dbReference type="Proteomes" id="UP000671914"/>
    </source>
</evidence>
<feature type="domain" description="Thioredoxin" evidence="3">
    <location>
        <begin position="59"/>
        <end position="140"/>
    </location>
</feature>
<evidence type="ECO:0000313" key="4">
    <source>
        <dbReference type="EMBL" id="QTX04507.1"/>
    </source>
</evidence>
<dbReference type="Pfam" id="PF00085">
    <property type="entry name" value="Thioredoxin"/>
    <property type="match status" value="1"/>
</dbReference>
<dbReference type="Proteomes" id="UP000671914">
    <property type="component" value="Chromosome"/>
</dbReference>
<dbReference type="PANTHER" id="PTHR45663:SF11">
    <property type="entry name" value="GEO12009P1"/>
    <property type="match status" value="1"/>
</dbReference>
<dbReference type="GO" id="GO:0015035">
    <property type="term" value="F:protein-disulfide reductase activity"/>
    <property type="evidence" value="ECO:0007669"/>
    <property type="project" value="TreeGrafter"/>
</dbReference>
<dbReference type="Gene3D" id="3.40.30.10">
    <property type="entry name" value="Glutaredoxin"/>
    <property type="match status" value="1"/>
</dbReference>
<dbReference type="InterPro" id="IPR036249">
    <property type="entry name" value="Thioredoxin-like_sf"/>
</dbReference>
<dbReference type="GO" id="GO:0006950">
    <property type="term" value="P:response to stress"/>
    <property type="evidence" value="ECO:0007669"/>
    <property type="project" value="UniProtKB-ARBA"/>
</dbReference>
<dbReference type="InterPro" id="IPR013766">
    <property type="entry name" value="Thioredoxin_domain"/>
</dbReference>
<comment type="similarity">
    <text evidence="1">Belongs to the thioredoxin family.</text>
</comment>
<dbReference type="PANTHER" id="PTHR45663">
    <property type="entry name" value="GEO12009P1"/>
    <property type="match status" value="1"/>
</dbReference>
<dbReference type="SUPFAM" id="SSF48452">
    <property type="entry name" value="TPR-like"/>
    <property type="match status" value="1"/>
</dbReference>
<reference evidence="4" key="1">
    <citation type="submission" date="2021-03" db="EMBL/GenBank/DDBJ databases">
        <title>Agromyces archimandritus sp. nov., isolated from the cockroach Archimandrita tessellata.</title>
        <authorList>
            <person name="Guzman J."/>
            <person name="Ortuzar M."/>
            <person name="Poehlein A."/>
            <person name="Daniel R."/>
            <person name="Trujillo M."/>
            <person name="Vilcinskas A."/>
        </authorList>
    </citation>
    <scope>NUCLEOTIDE SEQUENCE</scope>
    <source>
        <strain evidence="4">G127AT</strain>
    </source>
</reference>
<keyword evidence="5" id="KW-1185">Reference proteome</keyword>
<accession>A0A975IND4</accession>
<dbReference type="Gene3D" id="1.25.40.10">
    <property type="entry name" value="Tetratricopeptide repeat domain"/>
    <property type="match status" value="1"/>
</dbReference>
<gene>
    <name evidence="4" type="ORF">G127AT_14770</name>
</gene>
<dbReference type="EMBL" id="CP071696">
    <property type="protein sequence ID" value="QTX04507.1"/>
    <property type="molecule type" value="Genomic_DNA"/>
</dbReference>
<dbReference type="RefSeq" id="WP_210898164.1">
    <property type="nucleotide sequence ID" value="NZ_CP071696.1"/>
</dbReference>
<dbReference type="InterPro" id="IPR011990">
    <property type="entry name" value="TPR-like_helical_dom_sf"/>
</dbReference>
<dbReference type="GO" id="GO:0005737">
    <property type="term" value="C:cytoplasm"/>
    <property type="evidence" value="ECO:0007669"/>
    <property type="project" value="TreeGrafter"/>
</dbReference>
<dbReference type="AlphaFoldDB" id="A0A975IND4"/>
<dbReference type="SUPFAM" id="SSF52833">
    <property type="entry name" value="Thioredoxin-like"/>
    <property type="match status" value="1"/>
</dbReference>